<evidence type="ECO:0000313" key="3">
    <source>
        <dbReference type="Proteomes" id="UP000239047"/>
    </source>
</evidence>
<accession>A0A2S5GGJ1</accession>
<feature type="transmembrane region" description="Helical" evidence="1">
    <location>
        <begin position="7"/>
        <end position="28"/>
    </location>
</feature>
<organism evidence="2 3">
    <name type="scientific">Jeotgalibacillus proteolyticus</name>
    <dbReference type="NCBI Taxonomy" id="2082395"/>
    <lineage>
        <taxon>Bacteria</taxon>
        <taxon>Bacillati</taxon>
        <taxon>Bacillota</taxon>
        <taxon>Bacilli</taxon>
        <taxon>Bacillales</taxon>
        <taxon>Caryophanaceae</taxon>
        <taxon>Jeotgalibacillus</taxon>
    </lineage>
</organism>
<gene>
    <name evidence="2" type="ORF">C4B60_00975</name>
</gene>
<dbReference type="RefSeq" id="WP_104055815.1">
    <property type="nucleotide sequence ID" value="NZ_PREZ01000001.1"/>
</dbReference>
<keyword evidence="1" id="KW-0472">Membrane</keyword>
<name>A0A2S5GGJ1_9BACL</name>
<keyword evidence="3" id="KW-1185">Reference proteome</keyword>
<feature type="transmembrane region" description="Helical" evidence="1">
    <location>
        <begin position="34"/>
        <end position="60"/>
    </location>
</feature>
<keyword evidence="1" id="KW-0812">Transmembrane</keyword>
<reference evidence="2 3" key="1">
    <citation type="submission" date="2018-02" db="EMBL/GenBank/DDBJ databases">
        <title>Jeotgalibacillus proteolyticum sp. nov. a protease producing bacterium isolated from ocean sediments of Laizhou Bay.</title>
        <authorList>
            <person name="Li Y."/>
        </authorList>
    </citation>
    <scope>NUCLEOTIDE SEQUENCE [LARGE SCALE GENOMIC DNA]</scope>
    <source>
        <strain evidence="2 3">22-7</strain>
    </source>
</reference>
<evidence type="ECO:0000256" key="1">
    <source>
        <dbReference type="SAM" id="Phobius"/>
    </source>
</evidence>
<keyword evidence="1" id="KW-1133">Transmembrane helix</keyword>
<proteinExistence type="predicted"/>
<dbReference type="EMBL" id="PREZ01000001">
    <property type="protein sequence ID" value="PPA71983.1"/>
    <property type="molecule type" value="Genomic_DNA"/>
</dbReference>
<comment type="caution">
    <text evidence="2">The sequence shown here is derived from an EMBL/GenBank/DDBJ whole genome shotgun (WGS) entry which is preliminary data.</text>
</comment>
<evidence type="ECO:0000313" key="2">
    <source>
        <dbReference type="EMBL" id="PPA71983.1"/>
    </source>
</evidence>
<protein>
    <submittedName>
        <fullName evidence="2">Uncharacterized protein</fullName>
    </submittedName>
</protein>
<dbReference type="Proteomes" id="UP000239047">
    <property type="component" value="Unassembled WGS sequence"/>
</dbReference>
<sequence length="72" mass="8231">MKLQEKKLILLTRLLLIIGGVSTLFYYLNSFHITVLSTVFLVTSIVSFFALIIVGILLIYRSSHTPAEKRYL</sequence>
<dbReference type="AlphaFoldDB" id="A0A2S5GGJ1"/>